<feature type="signal peptide" evidence="6">
    <location>
        <begin position="1"/>
        <end position="21"/>
    </location>
</feature>
<comment type="similarity">
    <text evidence="2 6">Belongs to the fungal hydrophobin family.</text>
</comment>
<name>A0A5M3MKN4_CONPW</name>
<accession>A0A5M3MKN4</accession>
<proteinExistence type="inferred from homology"/>
<protein>
    <recommendedName>
        <fullName evidence="6">Hydrophobin</fullName>
    </recommendedName>
</protein>
<keyword evidence="5 6" id="KW-1015">Disulfide bond</keyword>
<dbReference type="OrthoDB" id="4225815at2759"/>
<dbReference type="CDD" id="cd23507">
    <property type="entry name" value="hydrophobin_I"/>
    <property type="match status" value="1"/>
</dbReference>
<evidence type="ECO:0000256" key="5">
    <source>
        <dbReference type="ARBA" id="ARBA00023157"/>
    </source>
</evidence>
<evidence type="ECO:0000256" key="6">
    <source>
        <dbReference type="RuleBase" id="RU365009"/>
    </source>
</evidence>
<gene>
    <name evidence="7" type="ORF">CONPUDRAFT_154928</name>
</gene>
<evidence type="ECO:0000313" key="7">
    <source>
        <dbReference type="EMBL" id="EIW79530.1"/>
    </source>
</evidence>
<organism evidence="7 8">
    <name type="scientific">Coniophora puteana (strain RWD-64-598)</name>
    <name type="common">Brown rot fungus</name>
    <dbReference type="NCBI Taxonomy" id="741705"/>
    <lineage>
        <taxon>Eukaryota</taxon>
        <taxon>Fungi</taxon>
        <taxon>Dikarya</taxon>
        <taxon>Basidiomycota</taxon>
        <taxon>Agaricomycotina</taxon>
        <taxon>Agaricomycetes</taxon>
        <taxon>Agaricomycetidae</taxon>
        <taxon>Boletales</taxon>
        <taxon>Coniophorineae</taxon>
        <taxon>Coniophoraceae</taxon>
        <taxon>Coniophora</taxon>
    </lineage>
</organism>
<evidence type="ECO:0000256" key="1">
    <source>
        <dbReference type="ARBA" id="ARBA00004191"/>
    </source>
</evidence>
<keyword evidence="4 6" id="KW-0964">Secreted</keyword>
<comment type="caution">
    <text evidence="7">The sequence shown here is derived from an EMBL/GenBank/DDBJ whole genome shotgun (WGS) entry which is preliminary data.</text>
</comment>
<reference evidence="8" key="1">
    <citation type="journal article" date="2012" name="Science">
        <title>The Paleozoic origin of enzymatic lignin decomposition reconstructed from 31 fungal genomes.</title>
        <authorList>
            <person name="Floudas D."/>
            <person name="Binder M."/>
            <person name="Riley R."/>
            <person name="Barry K."/>
            <person name="Blanchette R.A."/>
            <person name="Henrissat B."/>
            <person name="Martinez A.T."/>
            <person name="Otillar R."/>
            <person name="Spatafora J.W."/>
            <person name="Yadav J.S."/>
            <person name="Aerts A."/>
            <person name="Benoit I."/>
            <person name="Boyd A."/>
            <person name="Carlson A."/>
            <person name="Copeland A."/>
            <person name="Coutinho P.M."/>
            <person name="de Vries R.P."/>
            <person name="Ferreira P."/>
            <person name="Findley K."/>
            <person name="Foster B."/>
            <person name="Gaskell J."/>
            <person name="Glotzer D."/>
            <person name="Gorecki P."/>
            <person name="Heitman J."/>
            <person name="Hesse C."/>
            <person name="Hori C."/>
            <person name="Igarashi K."/>
            <person name="Jurgens J.A."/>
            <person name="Kallen N."/>
            <person name="Kersten P."/>
            <person name="Kohler A."/>
            <person name="Kuees U."/>
            <person name="Kumar T.K.A."/>
            <person name="Kuo A."/>
            <person name="LaButti K."/>
            <person name="Larrondo L.F."/>
            <person name="Lindquist E."/>
            <person name="Ling A."/>
            <person name="Lombard V."/>
            <person name="Lucas S."/>
            <person name="Lundell T."/>
            <person name="Martin R."/>
            <person name="McLaughlin D.J."/>
            <person name="Morgenstern I."/>
            <person name="Morin E."/>
            <person name="Murat C."/>
            <person name="Nagy L.G."/>
            <person name="Nolan M."/>
            <person name="Ohm R.A."/>
            <person name="Patyshakuliyeva A."/>
            <person name="Rokas A."/>
            <person name="Ruiz-Duenas F.J."/>
            <person name="Sabat G."/>
            <person name="Salamov A."/>
            <person name="Samejima M."/>
            <person name="Schmutz J."/>
            <person name="Slot J.C."/>
            <person name="St John F."/>
            <person name="Stenlid J."/>
            <person name="Sun H."/>
            <person name="Sun S."/>
            <person name="Syed K."/>
            <person name="Tsang A."/>
            <person name="Wiebenga A."/>
            <person name="Young D."/>
            <person name="Pisabarro A."/>
            <person name="Eastwood D.C."/>
            <person name="Martin F."/>
            <person name="Cullen D."/>
            <person name="Grigoriev I.V."/>
            <person name="Hibbett D.S."/>
        </authorList>
    </citation>
    <scope>NUCLEOTIDE SEQUENCE [LARGE SCALE GENOMIC DNA]</scope>
    <source>
        <strain evidence="8">RWD-64-598 SS2</strain>
    </source>
</reference>
<dbReference type="SMART" id="SM00075">
    <property type="entry name" value="HYDRO"/>
    <property type="match status" value="1"/>
</dbReference>
<feature type="chain" id="PRO_5024480828" description="Hydrophobin" evidence="6">
    <location>
        <begin position="22"/>
        <end position="104"/>
    </location>
</feature>
<comment type="subcellular location">
    <subcellularLocation>
        <location evidence="1 6">Secreted</location>
        <location evidence="1 6">Cell wall</location>
    </subcellularLocation>
</comment>
<evidence type="ECO:0000256" key="2">
    <source>
        <dbReference type="ARBA" id="ARBA00010446"/>
    </source>
</evidence>
<keyword evidence="8" id="KW-1185">Reference proteome</keyword>
<evidence type="ECO:0000256" key="4">
    <source>
        <dbReference type="ARBA" id="ARBA00022525"/>
    </source>
</evidence>
<dbReference type="AlphaFoldDB" id="A0A5M3MKN4"/>
<evidence type="ECO:0000256" key="3">
    <source>
        <dbReference type="ARBA" id="ARBA00022512"/>
    </source>
</evidence>
<dbReference type="GeneID" id="19203354"/>
<dbReference type="RefSeq" id="XP_007769923.1">
    <property type="nucleotide sequence ID" value="XM_007771733.1"/>
</dbReference>
<dbReference type="Proteomes" id="UP000053558">
    <property type="component" value="Unassembled WGS sequence"/>
</dbReference>
<dbReference type="InterPro" id="IPR001338">
    <property type="entry name" value="Class_I_Hydrophobin"/>
</dbReference>
<evidence type="ECO:0000313" key="8">
    <source>
        <dbReference type="Proteomes" id="UP000053558"/>
    </source>
</evidence>
<dbReference type="Pfam" id="PF01185">
    <property type="entry name" value="Hydrophobin"/>
    <property type="match status" value="1"/>
</dbReference>
<dbReference type="OMA" id="CGAHPVC"/>
<dbReference type="GO" id="GO:0005199">
    <property type="term" value="F:structural constituent of cell wall"/>
    <property type="evidence" value="ECO:0007669"/>
    <property type="project" value="InterPro"/>
</dbReference>
<dbReference type="EMBL" id="JH711580">
    <property type="protein sequence ID" value="EIW79530.1"/>
    <property type="molecule type" value="Genomic_DNA"/>
</dbReference>
<dbReference type="GO" id="GO:0009277">
    <property type="term" value="C:fungal-type cell wall"/>
    <property type="evidence" value="ECO:0007669"/>
    <property type="project" value="InterPro"/>
</dbReference>
<keyword evidence="3 6" id="KW-0134">Cell wall</keyword>
<dbReference type="KEGG" id="cput:CONPUDRAFT_154928"/>
<keyword evidence="6" id="KW-0732">Signal</keyword>
<sequence>MHASTFAALTFAAVVAAGGAGQCNTGSAYCCNQVKSVQDKSVTKQLTALGVVVEGLTGQAGLDCSPLNVLSTGAGTCNQHPVCCTNNKFTGLINLGCSPINVNL</sequence>